<evidence type="ECO:0000313" key="2">
    <source>
        <dbReference type="EMBL" id="SDS60731.1"/>
    </source>
</evidence>
<name>A0A1H1TKY1_9CELL</name>
<gene>
    <name evidence="2" type="ORF">SAMN04489860_1930</name>
</gene>
<evidence type="ECO:0000256" key="1">
    <source>
        <dbReference type="SAM" id="Phobius"/>
    </source>
</evidence>
<dbReference type="STRING" id="545619.SAMN04489860_1930"/>
<sequence>MSWSWVPPREGEGGPSPALRRAVTVLGVLFTAVIALSYVVSAQDRATRACAIDAPAGAEVSAEWQWWPPGHACVYDQETTQV</sequence>
<dbReference type="AlphaFoldDB" id="A0A1H1TKY1"/>
<dbReference type="EMBL" id="LT629776">
    <property type="protein sequence ID" value="SDS60731.1"/>
    <property type="molecule type" value="Genomic_DNA"/>
</dbReference>
<feature type="transmembrane region" description="Helical" evidence="1">
    <location>
        <begin position="20"/>
        <end position="40"/>
    </location>
</feature>
<accession>A0A1H1TKY1</accession>
<organism evidence="2 3">
    <name type="scientific">Paraoerskovia marina</name>
    <dbReference type="NCBI Taxonomy" id="545619"/>
    <lineage>
        <taxon>Bacteria</taxon>
        <taxon>Bacillati</taxon>
        <taxon>Actinomycetota</taxon>
        <taxon>Actinomycetes</taxon>
        <taxon>Micrococcales</taxon>
        <taxon>Cellulomonadaceae</taxon>
        <taxon>Paraoerskovia</taxon>
    </lineage>
</organism>
<reference evidence="2 3" key="1">
    <citation type="submission" date="2016-10" db="EMBL/GenBank/DDBJ databases">
        <authorList>
            <person name="de Groot N.N."/>
        </authorList>
    </citation>
    <scope>NUCLEOTIDE SEQUENCE [LARGE SCALE GENOMIC DNA]</scope>
    <source>
        <strain evidence="2 3">DSM 22126</strain>
    </source>
</reference>
<proteinExistence type="predicted"/>
<dbReference type="RefSeq" id="WP_029252683.1">
    <property type="nucleotide sequence ID" value="NZ_LT629776.1"/>
</dbReference>
<keyword evidence="3" id="KW-1185">Reference proteome</keyword>
<dbReference type="eggNOG" id="ENOG5033K8N">
    <property type="taxonomic scope" value="Bacteria"/>
</dbReference>
<keyword evidence="1" id="KW-1133">Transmembrane helix</keyword>
<protein>
    <submittedName>
        <fullName evidence="2">Uncharacterized protein</fullName>
    </submittedName>
</protein>
<keyword evidence="1" id="KW-0472">Membrane</keyword>
<dbReference type="OrthoDB" id="4833355at2"/>
<keyword evidence="1" id="KW-0812">Transmembrane</keyword>
<evidence type="ECO:0000313" key="3">
    <source>
        <dbReference type="Proteomes" id="UP000185663"/>
    </source>
</evidence>
<dbReference type="Proteomes" id="UP000185663">
    <property type="component" value="Chromosome I"/>
</dbReference>